<keyword evidence="3" id="KW-0378">Hydrolase</keyword>
<name>A0A2I0AKM7_9ASPA</name>
<dbReference type="PROSITE" id="PS01098">
    <property type="entry name" value="LIPASE_GDSL_SER"/>
    <property type="match status" value="1"/>
</dbReference>
<dbReference type="InterPro" id="IPR036514">
    <property type="entry name" value="SGNH_hydro_sf"/>
</dbReference>
<dbReference type="PANTHER" id="PTHR45642">
    <property type="entry name" value="GDSL ESTERASE/LIPASE EXL3"/>
    <property type="match status" value="1"/>
</dbReference>
<evidence type="ECO:0000256" key="1">
    <source>
        <dbReference type="ARBA" id="ARBA00008668"/>
    </source>
</evidence>
<evidence type="ECO:0000313" key="3">
    <source>
        <dbReference type="EMBL" id="PKA56006.1"/>
    </source>
</evidence>
<dbReference type="InterPro" id="IPR008265">
    <property type="entry name" value="Lipase_GDSL_AS"/>
</dbReference>
<keyword evidence="3" id="KW-0326">Glycosidase</keyword>
<comment type="similarity">
    <text evidence="1">Belongs to the 'GDSL' lipolytic enzyme family.</text>
</comment>
<dbReference type="InterPro" id="IPR001087">
    <property type="entry name" value="GDSL"/>
</dbReference>
<feature type="signal peptide" evidence="2">
    <location>
        <begin position="1"/>
        <end position="27"/>
    </location>
</feature>
<dbReference type="EMBL" id="KZ451976">
    <property type="protein sequence ID" value="PKA56006.1"/>
    <property type="molecule type" value="Genomic_DNA"/>
</dbReference>
<gene>
    <name evidence="3" type="primary">EXL3</name>
    <name evidence="3" type="ORF">AXF42_Ash014678</name>
</gene>
<dbReference type="InterPro" id="IPR050592">
    <property type="entry name" value="GDSL_lipolytic_enzyme"/>
</dbReference>
<dbReference type="CDD" id="cd01837">
    <property type="entry name" value="SGNH_plant_lipase_like"/>
    <property type="match status" value="1"/>
</dbReference>
<keyword evidence="4" id="KW-1185">Reference proteome</keyword>
<dbReference type="GO" id="GO:0004560">
    <property type="term" value="F:alpha-L-fucosidase activity"/>
    <property type="evidence" value="ECO:0007669"/>
    <property type="project" value="UniProtKB-EC"/>
</dbReference>
<evidence type="ECO:0000313" key="4">
    <source>
        <dbReference type="Proteomes" id="UP000236161"/>
    </source>
</evidence>
<proteinExistence type="inferred from homology"/>
<dbReference type="AlphaFoldDB" id="A0A2I0AKM7"/>
<reference evidence="3 4" key="1">
    <citation type="journal article" date="2017" name="Nature">
        <title>The Apostasia genome and the evolution of orchids.</title>
        <authorList>
            <person name="Zhang G.Q."/>
            <person name="Liu K.W."/>
            <person name="Li Z."/>
            <person name="Lohaus R."/>
            <person name="Hsiao Y.Y."/>
            <person name="Niu S.C."/>
            <person name="Wang J.Y."/>
            <person name="Lin Y.C."/>
            <person name="Xu Q."/>
            <person name="Chen L.J."/>
            <person name="Yoshida K."/>
            <person name="Fujiwara S."/>
            <person name="Wang Z.W."/>
            <person name="Zhang Y.Q."/>
            <person name="Mitsuda N."/>
            <person name="Wang M."/>
            <person name="Liu G.H."/>
            <person name="Pecoraro L."/>
            <person name="Huang H.X."/>
            <person name="Xiao X.J."/>
            <person name="Lin M."/>
            <person name="Wu X.Y."/>
            <person name="Wu W.L."/>
            <person name="Chen Y.Y."/>
            <person name="Chang S.B."/>
            <person name="Sakamoto S."/>
            <person name="Ohme-Takagi M."/>
            <person name="Yagi M."/>
            <person name="Zeng S.J."/>
            <person name="Shen C.Y."/>
            <person name="Yeh C.M."/>
            <person name="Luo Y.B."/>
            <person name="Tsai W.C."/>
            <person name="Van de Peer Y."/>
            <person name="Liu Z.J."/>
        </authorList>
    </citation>
    <scope>NUCLEOTIDE SEQUENCE [LARGE SCALE GENOMIC DNA]</scope>
    <source>
        <strain evidence="4">cv. Shenzhen</strain>
        <tissue evidence="3">Stem</tissue>
    </source>
</reference>
<dbReference type="OrthoDB" id="1600564at2759"/>
<dbReference type="InterPro" id="IPR035669">
    <property type="entry name" value="SGNH_plant_lipase-like"/>
</dbReference>
<keyword evidence="2" id="KW-0732">Signal</keyword>
<feature type="chain" id="PRO_5014194501" evidence="2">
    <location>
        <begin position="28"/>
        <end position="308"/>
    </location>
</feature>
<evidence type="ECO:0000256" key="2">
    <source>
        <dbReference type="SAM" id="SignalP"/>
    </source>
</evidence>
<protein>
    <submittedName>
        <fullName evidence="3">GDSL esterase/lipase EXL3</fullName>
        <ecNumber evidence="3">3.2.1.51</ecNumber>
    </submittedName>
</protein>
<dbReference type="Pfam" id="PF00657">
    <property type="entry name" value="Lipase_GDSL"/>
    <property type="match status" value="1"/>
</dbReference>
<sequence>MKLMISSFLPHIFFLFHCFVVVVPASALPAMSENQSNAGTAPAVPAVLVFGDSIVDTGNNNGLNTIAKCNFPPYGINFPGHRPTGRFCNGRVPSDFIASLLGVKEYLPPYLGKGLGPADLLTGVVFASGGAGLDPLTSKLASAISLQGQLELFREYKQKVRAIAGGEMAERIFSGSLYVLCLGSDDVANTYFPTPFRKEYDPPSYANLLVRSAVSFVKELIQEGGRRIGVVGIPPIGCVPSQRTVAGGAERACAAGQNELARLYNEGLAAEIQQLNANYSGMILVYVDIYYTLLDMMQNPHNYGKPYN</sequence>
<dbReference type="PANTHER" id="PTHR45642:SF110">
    <property type="entry name" value="OS02G0101400 PROTEIN"/>
    <property type="match status" value="1"/>
</dbReference>
<dbReference type="Proteomes" id="UP000236161">
    <property type="component" value="Unassembled WGS sequence"/>
</dbReference>
<dbReference type="Gene3D" id="3.40.50.1110">
    <property type="entry name" value="SGNH hydrolase"/>
    <property type="match status" value="1"/>
</dbReference>
<dbReference type="GO" id="GO:0006629">
    <property type="term" value="P:lipid metabolic process"/>
    <property type="evidence" value="ECO:0007669"/>
    <property type="project" value="InterPro"/>
</dbReference>
<organism evidence="3 4">
    <name type="scientific">Apostasia shenzhenica</name>
    <dbReference type="NCBI Taxonomy" id="1088818"/>
    <lineage>
        <taxon>Eukaryota</taxon>
        <taxon>Viridiplantae</taxon>
        <taxon>Streptophyta</taxon>
        <taxon>Embryophyta</taxon>
        <taxon>Tracheophyta</taxon>
        <taxon>Spermatophyta</taxon>
        <taxon>Magnoliopsida</taxon>
        <taxon>Liliopsida</taxon>
        <taxon>Asparagales</taxon>
        <taxon>Orchidaceae</taxon>
        <taxon>Apostasioideae</taxon>
        <taxon>Apostasia</taxon>
    </lineage>
</organism>
<dbReference type="GO" id="GO:0016298">
    <property type="term" value="F:lipase activity"/>
    <property type="evidence" value="ECO:0007669"/>
    <property type="project" value="InterPro"/>
</dbReference>
<dbReference type="EC" id="3.2.1.51" evidence="3"/>
<accession>A0A2I0AKM7</accession>
<dbReference type="STRING" id="1088818.A0A2I0AKM7"/>